<dbReference type="SUPFAM" id="SSF56796">
    <property type="entry name" value="Dehydroquinate synthase-like"/>
    <property type="match status" value="1"/>
</dbReference>
<dbReference type="EMBL" id="CP120733">
    <property type="protein sequence ID" value="WFD09729.1"/>
    <property type="molecule type" value="Genomic_DNA"/>
</dbReference>
<sequence length="42" mass="4669">MCIYDKGIKSDGIVDTIINSIKEEDIKVVEFDEVTPDPPSSK</sequence>
<evidence type="ECO:0000313" key="1">
    <source>
        <dbReference type="EMBL" id="WFD09729.1"/>
    </source>
</evidence>
<reference evidence="1 2" key="1">
    <citation type="submission" date="2023-03" db="EMBL/GenBank/DDBJ databases">
        <title>Complete genome sequence of Tepidibacter sp. SWIR-1, isolated from a deep-sea hydrothermal vent.</title>
        <authorList>
            <person name="Li X."/>
        </authorList>
    </citation>
    <scope>NUCLEOTIDE SEQUENCE [LARGE SCALE GENOMIC DNA]</scope>
    <source>
        <strain evidence="1 2">SWIR-1</strain>
    </source>
</reference>
<evidence type="ECO:0000313" key="2">
    <source>
        <dbReference type="Proteomes" id="UP001222800"/>
    </source>
</evidence>
<name>A0ABY8EA06_9FIRM</name>
<accession>A0ABY8EA06</accession>
<proteinExistence type="predicted"/>
<gene>
    <name evidence="1" type="ORF">P4S50_15230</name>
</gene>
<keyword evidence="2" id="KW-1185">Reference proteome</keyword>
<dbReference type="Proteomes" id="UP001222800">
    <property type="component" value="Chromosome"/>
</dbReference>
<protein>
    <submittedName>
        <fullName evidence="1">Uncharacterized protein</fullName>
    </submittedName>
</protein>
<dbReference type="RefSeq" id="WP_277731669.1">
    <property type="nucleotide sequence ID" value="NZ_CP120733.1"/>
</dbReference>
<organism evidence="1 2">
    <name type="scientific">Tepidibacter hydrothermalis</name>
    <dbReference type="NCBI Taxonomy" id="3036126"/>
    <lineage>
        <taxon>Bacteria</taxon>
        <taxon>Bacillati</taxon>
        <taxon>Bacillota</taxon>
        <taxon>Clostridia</taxon>
        <taxon>Peptostreptococcales</taxon>
        <taxon>Peptostreptococcaceae</taxon>
        <taxon>Tepidibacter</taxon>
    </lineage>
</organism>